<evidence type="ECO:0000256" key="1">
    <source>
        <dbReference type="ARBA" id="ARBA00004141"/>
    </source>
</evidence>
<sequence length="227" mass="23874">MDPSIGCLIAANALFVGTHFAMSHPLRAPLVKAAGPMGFQGLYSLVALATFAWVVFAFRAADPGVPAWNGQADLACALATLIMLIASVLLIGSFLGNPALPAPGAAELAAKGPHGVFHVTRHPMMWSFALWSVAHVAVSPTPRVIVLSIAIGVLALVGARMQDGKKEALMGPAWREWESKTSYWPRLGALAQAGAVPWLGGLALWLAATWAHGWLIGMAAGVWRWVG</sequence>
<comment type="subcellular location">
    <subcellularLocation>
        <location evidence="1">Membrane</location>
        <topology evidence="1">Multi-pass membrane protein</topology>
    </subcellularLocation>
</comment>
<feature type="domain" description="NnrU" evidence="6">
    <location>
        <begin position="8"/>
        <end position="219"/>
    </location>
</feature>
<keyword evidence="4 5" id="KW-0472">Membrane</keyword>
<dbReference type="Gene3D" id="1.20.120.1630">
    <property type="match status" value="1"/>
</dbReference>
<proteinExistence type="predicted"/>
<accession>A0ABV6PLL8</accession>
<evidence type="ECO:0000259" key="6">
    <source>
        <dbReference type="Pfam" id="PF07298"/>
    </source>
</evidence>
<name>A0ABV6PLL8_9SPHN</name>
<evidence type="ECO:0000256" key="4">
    <source>
        <dbReference type="ARBA" id="ARBA00023136"/>
    </source>
</evidence>
<organism evidence="7 8">
    <name type="scientific">Novosphingobium aquiterrae</name>
    <dbReference type="NCBI Taxonomy" id="624388"/>
    <lineage>
        <taxon>Bacteria</taxon>
        <taxon>Pseudomonadati</taxon>
        <taxon>Pseudomonadota</taxon>
        <taxon>Alphaproteobacteria</taxon>
        <taxon>Sphingomonadales</taxon>
        <taxon>Sphingomonadaceae</taxon>
        <taxon>Novosphingobium</taxon>
    </lineage>
</organism>
<evidence type="ECO:0000256" key="3">
    <source>
        <dbReference type="ARBA" id="ARBA00022989"/>
    </source>
</evidence>
<dbReference type="RefSeq" id="WP_379481376.1">
    <property type="nucleotide sequence ID" value="NZ_JBHLTL010000006.1"/>
</dbReference>
<evidence type="ECO:0000256" key="5">
    <source>
        <dbReference type="SAM" id="Phobius"/>
    </source>
</evidence>
<keyword evidence="2 5" id="KW-0812">Transmembrane</keyword>
<keyword evidence="3 5" id="KW-1133">Transmembrane helix</keyword>
<protein>
    <submittedName>
        <fullName evidence="7">NnrU family protein</fullName>
    </submittedName>
</protein>
<keyword evidence="8" id="KW-1185">Reference proteome</keyword>
<evidence type="ECO:0000313" key="7">
    <source>
        <dbReference type="EMBL" id="MFC0589918.1"/>
    </source>
</evidence>
<evidence type="ECO:0000256" key="2">
    <source>
        <dbReference type="ARBA" id="ARBA00022692"/>
    </source>
</evidence>
<evidence type="ECO:0000313" key="8">
    <source>
        <dbReference type="Proteomes" id="UP001589943"/>
    </source>
</evidence>
<feature type="transmembrane region" description="Helical" evidence="5">
    <location>
        <begin position="205"/>
        <end position="226"/>
    </location>
</feature>
<reference evidence="7 8" key="1">
    <citation type="submission" date="2024-09" db="EMBL/GenBank/DDBJ databases">
        <authorList>
            <person name="Sun Q."/>
            <person name="Mori K."/>
        </authorList>
    </citation>
    <scope>NUCLEOTIDE SEQUENCE [LARGE SCALE GENOMIC DNA]</scope>
    <source>
        <strain evidence="7 8">NCAIM B.02537</strain>
    </source>
</reference>
<dbReference type="InterPro" id="IPR009915">
    <property type="entry name" value="NnrU_dom"/>
</dbReference>
<feature type="transmembrane region" description="Helical" evidence="5">
    <location>
        <begin position="144"/>
        <end position="162"/>
    </location>
</feature>
<dbReference type="EMBL" id="JBHLTL010000006">
    <property type="protein sequence ID" value="MFC0589918.1"/>
    <property type="molecule type" value="Genomic_DNA"/>
</dbReference>
<comment type="caution">
    <text evidence="7">The sequence shown here is derived from an EMBL/GenBank/DDBJ whole genome shotgun (WGS) entry which is preliminary data.</text>
</comment>
<feature type="transmembrane region" description="Helical" evidence="5">
    <location>
        <begin position="74"/>
        <end position="95"/>
    </location>
</feature>
<gene>
    <name evidence="7" type="ORF">ACFFF7_10875</name>
</gene>
<dbReference type="Proteomes" id="UP001589943">
    <property type="component" value="Unassembled WGS sequence"/>
</dbReference>
<feature type="transmembrane region" description="Helical" evidence="5">
    <location>
        <begin position="43"/>
        <end position="62"/>
    </location>
</feature>
<dbReference type="Pfam" id="PF07298">
    <property type="entry name" value="NnrU"/>
    <property type="match status" value="1"/>
</dbReference>